<feature type="domain" description="C2H2-type" evidence="14">
    <location>
        <begin position="284"/>
        <end position="311"/>
    </location>
</feature>
<dbReference type="Proteomes" id="UP000261640">
    <property type="component" value="Unplaced"/>
</dbReference>
<evidence type="ECO:0000256" key="10">
    <source>
        <dbReference type="ARBA" id="ARBA00023163"/>
    </source>
</evidence>
<evidence type="ECO:0000256" key="7">
    <source>
        <dbReference type="ARBA" id="ARBA00022833"/>
    </source>
</evidence>
<dbReference type="AlphaFoldDB" id="A0A7N8X2I5"/>
<keyword evidence="8" id="KW-0805">Transcription regulation</keyword>
<dbReference type="FunFam" id="3.30.160.60:FF:002343">
    <property type="entry name" value="Zinc finger protein 33A"/>
    <property type="match status" value="1"/>
</dbReference>
<name>A0A7N8X2I5_9TELE</name>
<evidence type="ECO:0000259" key="14">
    <source>
        <dbReference type="PROSITE" id="PS50157"/>
    </source>
</evidence>
<keyword evidence="7" id="KW-0862">Zinc</keyword>
<dbReference type="SUPFAM" id="SSF57667">
    <property type="entry name" value="beta-beta-alpha zinc fingers"/>
    <property type="match status" value="3"/>
</dbReference>
<evidence type="ECO:0000256" key="9">
    <source>
        <dbReference type="ARBA" id="ARBA00023125"/>
    </source>
</evidence>
<dbReference type="SMART" id="SM00355">
    <property type="entry name" value="ZnF_C2H2"/>
    <property type="match status" value="5"/>
</dbReference>
<dbReference type="OrthoDB" id="654211at2759"/>
<feature type="region of interest" description="Disordered" evidence="13">
    <location>
        <begin position="146"/>
        <end position="220"/>
    </location>
</feature>
<feature type="domain" description="C2H2-type" evidence="14">
    <location>
        <begin position="312"/>
        <end position="339"/>
    </location>
</feature>
<evidence type="ECO:0000256" key="5">
    <source>
        <dbReference type="ARBA" id="ARBA00022737"/>
    </source>
</evidence>
<comment type="subcellular location">
    <subcellularLocation>
        <location evidence="2">Nucleus</location>
    </subcellularLocation>
</comment>
<evidence type="ECO:0000256" key="6">
    <source>
        <dbReference type="ARBA" id="ARBA00022771"/>
    </source>
</evidence>
<keyword evidence="5" id="KW-0677">Repeat</keyword>
<protein>
    <submittedName>
        <fullName evidence="15">Zinc finger and SCAN domain-containing protein 2-like</fullName>
    </submittedName>
</protein>
<dbReference type="InterPro" id="IPR013087">
    <property type="entry name" value="Znf_C2H2_type"/>
</dbReference>
<feature type="domain" description="C2H2-type" evidence="14">
    <location>
        <begin position="228"/>
        <end position="255"/>
    </location>
</feature>
<proteinExistence type="inferred from homology"/>
<dbReference type="FunFam" id="3.30.160.60:FF:002110">
    <property type="entry name" value="Zinc finger protein 1053"/>
    <property type="match status" value="1"/>
</dbReference>
<dbReference type="GO" id="GO:0003677">
    <property type="term" value="F:DNA binding"/>
    <property type="evidence" value="ECO:0007669"/>
    <property type="project" value="UniProtKB-KW"/>
</dbReference>
<evidence type="ECO:0000256" key="11">
    <source>
        <dbReference type="ARBA" id="ARBA00023242"/>
    </source>
</evidence>
<feature type="domain" description="C2H2-type" evidence="14">
    <location>
        <begin position="256"/>
        <end position="283"/>
    </location>
</feature>
<evidence type="ECO:0000256" key="3">
    <source>
        <dbReference type="ARBA" id="ARBA00006991"/>
    </source>
</evidence>
<keyword evidence="6 12" id="KW-0863">Zinc-finger</keyword>
<dbReference type="GeneTree" id="ENSGT01150000286952"/>
<keyword evidence="11" id="KW-0539">Nucleus</keyword>
<dbReference type="GO" id="GO:0008270">
    <property type="term" value="F:zinc ion binding"/>
    <property type="evidence" value="ECO:0007669"/>
    <property type="project" value="UniProtKB-KW"/>
</dbReference>
<reference evidence="15" key="1">
    <citation type="submission" date="2025-05" db="UniProtKB">
        <authorList>
            <consortium name="Ensembl"/>
        </authorList>
    </citation>
    <scope>IDENTIFICATION</scope>
</reference>
<evidence type="ECO:0000256" key="8">
    <source>
        <dbReference type="ARBA" id="ARBA00023015"/>
    </source>
</evidence>
<evidence type="ECO:0000256" key="2">
    <source>
        <dbReference type="ARBA" id="ARBA00004123"/>
    </source>
</evidence>
<dbReference type="InterPro" id="IPR036236">
    <property type="entry name" value="Znf_C2H2_sf"/>
</dbReference>
<comment type="function">
    <text evidence="1">May be involved in transcriptional regulation.</text>
</comment>
<feature type="region of interest" description="Disordered" evidence="13">
    <location>
        <begin position="105"/>
        <end position="131"/>
    </location>
</feature>
<keyword evidence="10" id="KW-0804">Transcription</keyword>
<dbReference type="Pfam" id="PF00096">
    <property type="entry name" value="zf-C2H2"/>
    <property type="match status" value="3"/>
</dbReference>
<dbReference type="GO" id="GO:0000981">
    <property type="term" value="F:DNA-binding transcription factor activity, RNA polymerase II-specific"/>
    <property type="evidence" value="ECO:0007669"/>
    <property type="project" value="TreeGrafter"/>
</dbReference>
<keyword evidence="9" id="KW-0238">DNA-binding</keyword>
<dbReference type="Gene3D" id="3.30.160.60">
    <property type="entry name" value="Classic Zinc Finger"/>
    <property type="match status" value="5"/>
</dbReference>
<evidence type="ECO:0000313" key="16">
    <source>
        <dbReference type="Proteomes" id="UP000261640"/>
    </source>
</evidence>
<dbReference type="GeneID" id="113134391"/>
<evidence type="ECO:0000256" key="4">
    <source>
        <dbReference type="ARBA" id="ARBA00022723"/>
    </source>
</evidence>
<dbReference type="Pfam" id="PF13465">
    <property type="entry name" value="zf-H2C2_2"/>
    <property type="match status" value="1"/>
</dbReference>
<dbReference type="PROSITE" id="PS00028">
    <property type="entry name" value="ZINC_FINGER_C2H2_1"/>
    <property type="match status" value="4"/>
</dbReference>
<comment type="similarity">
    <text evidence="3">Belongs to the krueppel C2H2-type zinc-finger protein family.</text>
</comment>
<dbReference type="FunFam" id="3.30.160.60:FF:000931">
    <property type="entry name" value="zinc finger protein 697"/>
    <property type="match status" value="1"/>
</dbReference>
<sequence length="367" mass="42457">MCGVSRRRWCSRIPEKYRSCNEPTMSSVQCLREFVNERLTAAAEEIFGVFEKTIVEYEQEIDRQRRLLDIVWKPEIKLHRVELPQQHVCKEEEVLPDQQLWNQERNSSLDQEDPEPPQFKEEQDQLCSSQEGEQLVVKQQTDTFMWTPTNEDSDQSEAEPHSDQQLLSHSSPAAESQDQRGSQPVESGSARNAETKSKKRRHQNTSHSNNDVDKSLMSGDAHTEKKSIKCDTCGKTFPFKYILNKHMMIHTGEKPYPCTTCKKSFREMSQLKMHIRSHTGEKPYSCSLCGSRFSDRTTLSRHMRIHTGEKPYTCTTCGKSFSYKSVLKYHMMVHTGERPYTCSFCGKGFGKKSSLINHVRTQKCQKP</sequence>
<dbReference type="Ensembl" id="ENSMAMT00000061274.1">
    <property type="protein sequence ID" value="ENSMAMP00000044103.1"/>
    <property type="gene ID" value="ENSMAMG00000024636.1"/>
</dbReference>
<dbReference type="FunFam" id="3.30.160.60:FF:000912">
    <property type="entry name" value="Zinc finger protein 660"/>
    <property type="match status" value="1"/>
</dbReference>
<dbReference type="FunFam" id="3.30.160.60:FF:000384">
    <property type="entry name" value="Zinc finger protein 550"/>
    <property type="match status" value="1"/>
</dbReference>
<feature type="compositionally biased region" description="Polar residues" evidence="13">
    <location>
        <begin position="163"/>
        <end position="192"/>
    </location>
</feature>
<organism evidence="15 16">
    <name type="scientific">Mastacembelus armatus</name>
    <name type="common">zig-zag eel</name>
    <dbReference type="NCBI Taxonomy" id="205130"/>
    <lineage>
        <taxon>Eukaryota</taxon>
        <taxon>Metazoa</taxon>
        <taxon>Chordata</taxon>
        <taxon>Craniata</taxon>
        <taxon>Vertebrata</taxon>
        <taxon>Euteleostomi</taxon>
        <taxon>Actinopterygii</taxon>
        <taxon>Neopterygii</taxon>
        <taxon>Teleostei</taxon>
        <taxon>Neoteleostei</taxon>
        <taxon>Acanthomorphata</taxon>
        <taxon>Anabantaria</taxon>
        <taxon>Synbranchiformes</taxon>
        <taxon>Mastacembelidae</taxon>
        <taxon>Mastacembelus</taxon>
    </lineage>
</organism>
<dbReference type="RefSeq" id="XP_026169551.1">
    <property type="nucleotide sequence ID" value="XM_026313766.1"/>
</dbReference>
<evidence type="ECO:0000256" key="13">
    <source>
        <dbReference type="SAM" id="MobiDB-lite"/>
    </source>
</evidence>
<evidence type="ECO:0000256" key="1">
    <source>
        <dbReference type="ARBA" id="ARBA00003767"/>
    </source>
</evidence>
<dbReference type="PANTHER" id="PTHR24394">
    <property type="entry name" value="ZINC FINGER PROTEIN"/>
    <property type="match status" value="1"/>
</dbReference>
<dbReference type="GO" id="GO:0005634">
    <property type="term" value="C:nucleus"/>
    <property type="evidence" value="ECO:0007669"/>
    <property type="project" value="UniProtKB-SubCell"/>
</dbReference>
<dbReference type="PANTHER" id="PTHR24394:SF48">
    <property type="entry name" value="ZINC FINGER PROTEIN 771"/>
    <property type="match status" value="1"/>
</dbReference>
<accession>A0A7N8X2I5</accession>
<evidence type="ECO:0000313" key="15">
    <source>
        <dbReference type="Ensembl" id="ENSMAMP00000044103.1"/>
    </source>
</evidence>
<dbReference type="Ensembl" id="ENSMAMT00000047634.1">
    <property type="protein sequence ID" value="ENSMAMP00000037658.1"/>
    <property type="gene ID" value="ENSMAMG00000024636.1"/>
</dbReference>
<keyword evidence="16" id="KW-1185">Reference proteome</keyword>
<evidence type="ECO:0000256" key="12">
    <source>
        <dbReference type="PROSITE-ProRule" id="PRU00042"/>
    </source>
</evidence>
<keyword evidence="4" id="KW-0479">Metal-binding</keyword>
<feature type="domain" description="C2H2-type" evidence="14">
    <location>
        <begin position="340"/>
        <end position="367"/>
    </location>
</feature>
<dbReference type="PROSITE" id="PS50157">
    <property type="entry name" value="ZINC_FINGER_C2H2_2"/>
    <property type="match status" value="5"/>
</dbReference>